<feature type="compositionally biased region" description="Low complexity" evidence="1">
    <location>
        <begin position="30"/>
        <end position="45"/>
    </location>
</feature>
<dbReference type="PANTHER" id="PTHR31286:SF180">
    <property type="entry name" value="OS10G0362600 PROTEIN"/>
    <property type="match status" value="1"/>
</dbReference>
<dbReference type="EMBL" id="GISG01283745">
    <property type="protein sequence ID" value="MBA4679532.1"/>
    <property type="molecule type" value="Transcribed_RNA"/>
</dbReference>
<accession>A0A7C9AY44</accession>
<feature type="region of interest" description="Disordered" evidence="1">
    <location>
        <begin position="30"/>
        <end position="49"/>
    </location>
</feature>
<evidence type="ECO:0000256" key="1">
    <source>
        <dbReference type="SAM" id="MobiDB-lite"/>
    </source>
</evidence>
<sequence>MCLRSTPPSPLHCFLCFESLTLMSDLSPRSPLSLNSDSNGSSSNLQNDVPISHHTAQSSVPAVLDEIGSNHSAQSTKPIRSTFSDTLKFELGSYGSSSQPTVESKPGLQPRPSEPTGVLLEGGSSHQNPPQPILNTPVLGKTLSSNLEDFVSCCLLGKIWGESVPLPVIIHRTKNDWKFVKGQLEYVDLGNEWILLRFANCQDKVMVFNERPWFVNGLNFVLLPWVPLFDPYSTLITRVDQWVRIPRLPWELWDSEYLSASLRHVGVLVKLDHNTLYRLKGKFARVCINIDITKPLPGSLSITHKDGCLRVPLIYEGLHEVCPLCGGKSHLLEACPKLPITKKLKVVVEKFESSTNINAPSMPAAPQNPPL</sequence>
<protein>
    <recommendedName>
        <fullName evidence="2">DUF4283 domain-containing protein</fullName>
    </recommendedName>
</protein>
<proteinExistence type="predicted"/>
<dbReference type="Pfam" id="PF14111">
    <property type="entry name" value="DUF4283"/>
    <property type="match status" value="1"/>
</dbReference>
<organism evidence="3">
    <name type="scientific">Opuntia streptacantha</name>
    <name type="common">Prickly pear cactus</name>
    <name type="synonym">Opuntia cardona</name>
    <dbReference type="NCBI Taxonomy" id="393608"/>
    <lineage>
        <taxon>Eukaryota</taxon>
        <taxon>Viridiplantae</taxon>
        <taxon>Streptophyta</taxon>
        <taxon>Embryophyta</taxon>
        <taxon>Tracheophyta</taxon>
        <taxon>Spermatophyta</taxon>
        <taxon>Magnoliopsida</taxon>
        <taxon>eudicotyledons</taxon>
        <taxon>Gunneridae</taxon>
        <taxon>Pentapetalae</taxon>
        <taxon>Caryophyllales</taxon>
        <taxon>Cactineae</taxon>
        <taxon>Cactaceae</taxon>
        <taxon>Opuntioideae</taxon>
        <taxon>Opuntia</taxon>
    </lineage>
</organism>
<evidence type="ECO:0000313" key="3">
    <source>
        <dbReference type="EMBL" id="MBA4679532.1"/>
    </source>
</evidence>
<reference evidence="3" key="1">
    <citation type="journal article" date="2013" name="J. Plant Res.">
        <title>Effect of fungi and light on seed germination of three Opuntia species from semiarid lands of central Mexico.</title>
        <authorList>
            <person name="Delgado-Sanchez P."/>
            <person name="Jimenez-Bremont J.F."/>
            <person name="Guerrero-Gonzalez Mde L."/>
            <person name="Flores J."/>
        </authorList>
    </citation>
    <scope>NUCLEOTIDE SEQUENCE</scope>
    <source>
        <tissue evidence="3">Cladode</tissue>
    </source>
</reference>
<feature type="region of interest" description="Disordered" evidence="1">
    <location>
        <begin position="94"/>
        <end position="133"/>
    </location>
</feature>
<dbReference type="PANTHER" id="PTHR31286">
    <property type="entry name" value="GLYCINE-RICH CELL WALL STRUCTURAL PROTEIN 1.8-LIKE"/>
    <property type="match status" value="1"/>
</dbReference>
<reference evidence="3" key="2">
    <citation type="submission" date="2020-07" db="EMBL/GenBank/DDBJ databases">
        <authorList>
            <person name="Vera ALvarez R."/>
            <person name="Arias-Moreno D.M."/>
            <person name="Jimenez-Jacinto V."/>
            <person name="Jimenez-Bremont J.F."/>
            <person name="Swaminathan K."/>
            <person name="Moose S.P."/>
            <person name="Guerrero-Gonzalez M.L."/>
            <person name="Marino-Ramirez L."/>
            <person name="Landsman D."/>
            <person name="Rodriguez-Kessler M."/>
            <person name="Delgado-Sanchez P."/>
        </authorList>
    </citation>
    <scope>NUCLEOTIDE SEQUENCE</scope>
    <source>
        <tissue evidence="3">Cladode</tissue>
    </source>
</reference>
<dbReference type="InterPro" id="IPR025558">
    <property type="entry name" value="DUF4283"/>
</dbReference>
<name>A0A7C9AY44_OPUST</name>
<dbReference type="AlphaFoldDB" id="A0A7C9AY44"/>
<dbReference type="InterPro" id="IPR040256">
    <property type="entry name" value="At4g02000-like"/>
</dbReference>
<feature type="domain" description="DUF4283" evidence="2">
    <location>
        <begin position="152"/>
        <end position="231"/>
    </location>
</feature>
<evidence type="ECO:0000259" key="2">
    <source>
        <dbReference type="Pfam" id="PF14111"/>
    </source>
</evidence>